<keyword evidence="2" id="KW-0378">Hydrolase</keyword>
<dbReference type="InterPro" id="IPR036514">
    <property type="entry name" value="SGNH_hydro_sf"/>
</dbReference>
<name>A0ABT9IME1_9MICC</name>
<protein>
    <submittedName>
        <fullName evidence="2">SGNH/GDSL hydrolase family protein</fullName>
        <ecNumber evidence="2">3.1.-.-</ecNumber>
    </submittedName>
</protein>
<dbReference type="CDD" id="cd01832">
    <property type="entry name" value="SGNH_hydrolase_like_1"/>
    <property type="match status" value="1"/>
</dbReference>
<evidence type="ECO:0000259" key="1">
    <source>
        <dbReference type="Pfam" id="PF13472"/>
    </source>
</evidence>
<dbReference type="InterPro" id="IPR013830">
    <property type="entry name" value="SGNH_hydro"/>
</dbReference>
<dbReference type="Pfam" id="PF13472">
    <property type="entry name" value="Lipase_GDSL_2"/>
    <property type="match status" value="1"/>
</dbReference>
<dbReference type="InterPro" id="IPR053140">
    <property type="entry name" value="GDSL_Rv0518-like"/>
</dbReference>
<dbReference type="SUPFAM" id="SSF52266">
    <property type="entry name" value="SGNH hydrolase"/>
    <property type="match status" value="1"/>
</dbReference>
<evidence type="ECO:0000313" key="2">
    <source>
        <dbReference type="EMBL" id="MDP5226769.1"/>
    </source>
</evidence>
<organism evidence="2 3">
    <name type="scientific">Arthrobacter horti</name>
    <dbReference type="NCBI Taxonomy" id="3068273"/>
    <lineage>
        <taxon>Bacteria</taxon>
        <taxon>Bacillati</taxon>
        <taxon>Actinomycetota</taxon>
        <taxon>Actinomycetes</taxon>
        <taxon>Micrococcales</taxon>
        <taxon>Micrococcaceae</taxon>
        <taxon>Arthrobacter</taxon>
    </lineage>
</organism>
<sequence length="281" mass="30697">MPDFTTRYVALGDSFTEGVGDVDPARPNGVRGWADRLALLLAQESMSDDGGTAAAGDAAASSAVGYANLAIRGRKMRGILAEQIEPALALKPTLVTLYAGANDILRPRIDVDALLAEYRRAVARLRDSGAEVLLFTGFDARSSKVFGTMRGRTAVYNELVRGIAEDLGARVVDYWRFDEYHDWRFWGEDRMHMSALGHGNMAERVFHRLTGRQVPSATAGRFQAPELPALPPVPRLDQLKANAEWTRAEALPWIKRRLTGTSSGDGLSPRYPQLVDAATLG</sequence>
<feature type="domain" description="SGNH hydrolase-type esterase" evidence="1">
    <location>
        <begin position="10"/>
        <end position="198"/>
    </location>
</feature>
<dbReference type="PANTHER" id="PTHR43784">
    <property type="entry name" value="GDSL-LIKE LIPASE/ACYLHYDROLASE, PUTATIVE (AFU_ORTHOLOGUE AFUA_2G00820)-RELATED"/>
    <property type="match status" value="1"/>
</dbReference>
<reference evidence="2 3" key="1">
    <citation type="submission" date="2023-08" db="EMBL/GenBank/DDBJ databases">
        <title>Arthrobacter horti sp. nov., isolated from forest soil.</title>
        <authorList>
            <person name="Park M."/>
        </authorList>
    </citation>
    <scope>NUCLEOTIDE SEQUENCE [LARGE SCALE GENOMIC DNA]</scope>
    <source>
        <strain evidence="2 3">YJM1</strain>
    </source>
</reference>
<dbReference type="PANTHER" id="PTHR43784:SF2">
    <property type="entry name" value="GDSL-LIKE LIPASE_ACYLHYDROLASE, PUTATIVE (AFU_ORTHOLOGUE AFUA_2G00820)-RELATED"/>
    <property type="match status" value="1"/>
</dbReference>
<proteinExistence type="predicted"/>
<dbReference type="Gene3D" id="3.40.50.1110">
    <property type="entry name" value="SGNH hydrolase"/>
    <property type="match status" value="1"/>
</dbReference>
<comment type="caution">
    <text evidence="2">The sequence shown here is derived from an EMBL/GenBank/DDBJ whole genome shotgun (WGS) entry which is preliminary data.</text>
</comment>
<dbReference type="Proteomes" id="UP001232725">
    <property type="component" value="Unassembled WGS sequence"/>
</dbReference>
<dbReference type="EC" id="3.1.-.-" evidence="2"/>
<dbReference type="RefSeq" id="WP_305995826.1">
    <property type="nucleotide sequence ID" value="NZ_JAVALS010000003.1"/>
</dbReference>
<dbReference type="EMBL" id="JAVALS010000003">
    <property type="protein sequence ID" value="MDP5226769.1"/>
    <property type="molecule type" value="Genomic_DNA"/>
</dbReference>
<accession>A0ABT9IME1</accession>
<evidence type="ECO:0000313" key="3">
    <source>
        <dbReference type="Proteomes" id="UP001232725"/>
    </source>
</evidence>
<dbReference type="GO" id="GO:0016787">
    <property type="term" value="F:hydrolase activity"/>
    <property type="evidence" value="ECO:0007669"/>
    <property type="project" value="UniProtKB-KW"/>
</dbReference>
<keyword evidence="3" id="KW-1185">Reference proteome</keyword>
<gene>
    <name evidence="2" type="ORF">Q9R02_06355</name>
</gene>